<name>A0A2P2HXC0_9CRUS</name>
<dbReference type="InterPro" id="IPR038765">
    <property type="entry name" value="Papain-like_cys_pep_sf"/>
</dbReference>
<dbReference type="InterPro" id="IPR013201">
    <property type="entry name" value="Prot_inhib_I29"/>
</dbReference>
<dbReference type="PROSITE" id="PS00639">
    <property type="entry name" value="THIOL_PROTEASE_HIS"/>
    <property type="match status" value="1"/>
</dbReference>
<feature type="domain" description="Peptidase C1A papain C-terminal" evidence="8">
    <location>
        <begin position="119"/>
        <end position="328"/>
    </location>
</feature>
<dbReference type="PRINTS" id="PR00705">
    <property type="entry name" value="PAPAIN"/>
</dbReference>
<keyword evidence="6" id="KW-1015">Disulfide bond</keyword>
<evidence type="ECO:0000256" key="7">
    <source>
        <dbReference type="SAM" id="SignalP"/>
    </source>
</evidence>
<dbReference type="EMBL" id="IACF01000651">
    <property type="protein sequence ID" value="LAB66413.1"/>
    <property type="molecule type" value="mRNA"/>
</dbReference>
<dbReference type="SMART" id="SM00645">
    <property type="entry name" value="Pept_C1"/>
    <property type="match status" value="1"/>
</dbReference>
<dbReference type="GO" id="GO:0006508">
    <property type="term" value="P:proteolysis"/>
    <property type="evidence" value="ECO:0007669"/>
    <property type="project" value="UniProtKB-KW"/>
</dbReference>
<dbReference type="InterPro" id="IPR013128">
    <property type="entry name" value="Peptidase_C1A"/>
</dbReference>
<dbReference type="SUPFAM" id="SSF54001">
    <property type="entry name" value="Cysteine proteinases"/>
    <property type="match status" value="1"/>
</dbReference>
<dbReference type="InterPro" id="IPR025661">
    <property type="entry name" value="Pept_asp_AS"/>
</dbReference>
<dbReference type="InterPro" id="IPR025660">
    <property type="entry name" value="Pept_his_AS"/>
</dbReference>
<proteinExistence type="evidence at transcript level"/>
<keyword evidence="2" id="KW-0645">Protease</keyword>
<feature type="signal peptide" evidence="7">
    <location>
        <begin position="1"/>
        <end position="20"/>
    </location>
</feature>
<evidence type="ECO:0000259" key="9">
    <source>
        <dbReference type="SMART" id="SM00848"/>
    </source>
</evidence>
<evidence type="ECO:0000256" key="2">
    <source>
        <dbReference type="ARBA" id="ARBA00022670"/>
    </source>
</evidence>
<evidence type="ECO:0000256" key="6">
    <source>
        <dbReference type="ARBA" id="ARBA00023157"/>
    </source>
</evidence>
<protein>
    <submittedName>
        <fullName evidence="10">Cathepsin L1-like</fullName>
    </submittedName>
</protein>
<dbReference type="PROSITE" id="PS00640">
    <property type="entry name" value="THIOL_PROTEASE_ASN"/>
    <property type="match status" value="1"/>
</dbReference>
<evidence type="ECO:0000313" key="11">
    <source>
        <dbReference type="EMBL" id="LAC19540.1"/>
    </source>
</evidence>
<sequence length="329" mass="36706">MVPYNSALLLLAAVIASSSATSFFELTAQEFQTFKITHGKEYQNHVEEIWRFNLFKERKMKIAQHNERYARGEVGYKLGVSRFSDMSEAESRAMTGLLHSAQNHTADEAVTMTEDCGDLPVEIDWRIKGAVTPVKDQDDCGSCWAFAAVGALEGQIFLRTGKLESLSEQALLDCSDSNFACEGGVPNLAFEYIQSVGGIPSAEEYPYQGEEKNCTAMDYEGHDSGYYAFRRGDENALKKAIANYGPVSVCFSVYGDFWDYRKGVYRCGEDKQINHAVLAVGYGTDPMEGDYWIIKNSWGNSWGEDGYFRMARNQNNTCHIASMASVPLL</sequence>
<evidence type="ECO:0000256" key="1">
    <source>
        <dbReference type="ARBA" id="ARBA00008455"/>
    </source>
</evidence>
<dbReference type="GO" id="GO:0008234">
    <property type="term" value="F:cysteine-type peptidase activity"/>
    <property type="evidence" value="ECO:0007669"/>
    <property type="project" value="UniProtKB-KW"/>
</dbReference>
<evidence type="ECO:0000256" key="4">
    <source>
        <dbReference type="ARBA" id="ARBA00022807"/>
    </source>
</evidence>
<evidence type="ECO:0000256" key="5">
    <source>
        <dbReference type="ARBA" id="ARBA00023145"/>
    </source>
</evidence>
<dbReference type="CDD" id="cd02248">
    <property type="entry name" value="Peptidase_C1A"/>
    <property type="match status" value="1"/>
</dbReference>
<dbReference type="Gene3D" id="3.90.70.10">
    <property type="entry name" value="Cysteine proteinases"/>
    <property type="match status" value="1"/>
</dbReference>
<dbReference type="AlphaFoldDB" id="A0A2P2HXC0"/>
<dbReference type="EMBL" id="IACT01000087">
    <property type="protein sequence ID" value="LAC19540.1"/>
    <property type="molecule type" value="mRNA"/>
</dbReference>
<feature type="chain" id="PRO_5036046471" evidence="7">
    <location>
        <begin position="21"/>
        <end position="329"/>
    </location>
</feature>
<evidence type="ECO:0000313" key="10">
    <source>
        <dbReference type="EMBL" id="LAB66413.1"/>
    </source>
</evidence>
<dbReference type="PANTHER" id="PTHR12411">
    <property type="entry name" value="CYSTEINE PROTEASE FAMILY C1-RELATED"/>
    <property type="match status" value="1"/>
</dbReference>
<evidence type="ECO:0000259" key="8">
    <source>
        <dbReference type="SMART" id="SM00645"/>
    </source>
</evidence>
<dbReference type="FunFam" id="3.90.70.10:FF:000006">
    <property type="entry name" value="Cathepsin S"/>
    <property type="match status" value="1"/>
</dbReference>
<dbReference type="InterPro" id="IPR039417">
    <property type="entry name" value="Peptidase_C1A_papain-like"/>
</dbReference>
<organism evidence="10">
    <name type="scientific">Hirondellea gigas</name>
    <dbReference type="NCBI Taxonomy" id="1518452"/>
    <lineage>
        <taxon>Eukaryota</taxon>
        <taxon>Metazoa</taxon>
        <taxon>Ecdysozoa</taxon>
        <taxon>Arthropoda</taxon>
        <taxon>Crustacea</taxon>
        <taxon>Multicrustacea</taxon>
        <taxon>Malacostraca</taxon>
        <taxon>Eumalacostraca</taxon>
        <taxon>Peracarida</taxon>
        <taxon>Amphipoda</taxon>
        <taxon>Amphilochidea</taxon>
        <taxon>Lysianassida</taxon>
        <taxon>Lysianassidira</taxon>
        <taxon>Lysianassoidea</taxon>
        <taxon>Lysianassidae</taxon>
        <taxon>Hirondellea</taxon>
    </lineage>
</organism>
<dbReference type="SMART" id="SM00848">
    <property type="entry name" value="Inhibitor_I29"/>
    <property type="match status" value="1"/>
</dbReference>
<dbReference type="Pfam" id="PF08246">
    <property type="entry name" value="Inhibitor_I29"/>
    <property type="match status" value="1"/>
</dbReference>
<comment type="similarity">
    <text evidence="1">Belongs to the peptidase C1 family.</text>
</comment>
<keyword evidence="4" id="KW-0788">Thiol protease</keyword>
<accession>A0A2P2HXC0</accession>
<dbReference type="Pfam" id="PF00112">
    <property type="entry name" value="Peptidase_C1"/>
    <property type="match status" value="1"/>
</dbReference>
<dbReference type="InterPro" id="IPR000668">
    <property type="entry name" value="Peptidase_C1A_C"/>
</dbReference>
<reference evidence="10" key="2">
    <citation type="journal article" date="2018" name="Biosci. Biotechnol. Biochem.">
        <title>Polysaccharide hydrolase of the hadal zone amphipods Hirondellea gigas.</title>
        <authorList>
            <person name="Kobayashi H."/>
            <person name="Nagahama T."/>
            <person name="Arai W."/>
            <person name="Sasagawa Y."/>
            <person name="Umeda M."/>
            <person name="Hayashi T."/>
            <person name="Nikaido I."/>
            <person name="Watanabe H."/>
            <person name="Oguri K."/>
            <person name="Kitazato H."/>
            <person name="Fujioka K."/>
            <person name="Kido Y."/>
            <person name="Takami H."/>
        </authorList>
    </citation>
    <scope>NUCLEOTIDE SEQUENCE</scope>
    <source>
        <tissue evidence="10">Whole body</tissue>
    </source>
</reference>
<dbReference type="InterPro" id="IPR000169">
    <property type="entry name" value="Pept_cys_AS"/>
</dbReference>
<feature type="domain" description="Cathepsin propeptide inhibitor" evidence="9">
    <location>
        <begin position="31"/>
        <end position="91"/>
    </location>
</feature>
<keyword evidence="3" id="KW-0378">Hydrolase</keyword>
<dbReference type="PROSITE" id="PS00139">
    <property type="entry name" value="THIOL_PROTEASE_CYS"/>
    <property type="match status" value="1"/>
</dbReference>
<evidence type="ECO:0000256" key="3">
    <source>
        <dbReference type="ARBA" id="ARBA00022801"/>
    </source>
</evidence>
<keyword evidence="5" id="KW-0865">Zymogen</keyword>
<keyword evidence="7" id="KW-0732">Signal</keyword>
<reference evidence="11" key="1">
    <citation type="submission" date="2017-11" db="EMBL/GenBank/DDBJ databases">
        <title>The sensing device of the deep-sea amphipod.</title>
        <authorList>
            <person name="Kobayashi H."/>
            <person name="Nagahama T."/>
            <person name="Arai W."/>
            <person name="Sasagawa Y."/>
            <person name="Umeda M."/>
            <person name="Hayashi T."/>
            <person name="Nikaido I."/>
            <person name="Watanabe H."/>
            <person name="Oguri K."/>
            <person name="Kitazato H."/>
            <person name="Fujioka K."/>
            <person name="Kido Y."/>
            <person name="Takami H."/>
        </authorList>
    </citation>
    <scope>NUCLEOTIDE SEQUENCE</scope>
    <source>
        <tissue evidence="11">Whole body</tissue>
    </source>
</reference>